<gene>
    <name evidence="1" type="ORF">LDC_2785</name>
</gene>
<accession>D9PMK7</accession>
<feature type="non-terminal residue" evidence="1">
    <location>
        <position position="137"/>
    </location>
</feature>
<organism evidence="1">
    <name type="scientific">sediment metagenome</name>
    <dbReference type="NCBI Taxonomy" id="749907"/>
    <lineage>
        <taxon>unclassified sequences</taxon>
        <taxon>metagenomes</taxon>
        <taxon>ecological metagenomes</taxon>
    </lineage>
</organism>
<evidence type="ECO:0000313" key="1">
    <source>
        <dbReference type="EMBL" id="EFK95207.1"/>
    </source>
</evidence>
<dbReference type="EMBL" id="ADZX01000848">
    <property type="protein sequence ID" value="EFK95207.1"/>
    <property type="molecule type" value="Genomic_DNA"/>
</dbReference>
<name>D9PMK7_9ZZZZ</name>
<proteinExistence type="predicted"/>
<reference evidence="1" key="2">
    <citation type="journal article" date="2011" name="Microb. Ecol.">
        <title>Taxonomic and Functional Metagenomic Profiling of the Microbial Community in the Anoxic Sediment of a Sub-saline Shallow Lake (Laguna de Carrizo, Central Spain).</title>
        <authorList>
            <person name="Ferrer M."/>
            <person name="Guazzaroni M.E."/>
            <person name="Richter M."/>
            <person name="Garcia-Salamanca A."/>
            <person name="Yarza P."/>
            <person name="Suarez-Suarez A."/>
            <person name="Solano J."/>
            <person name="Alcaide M."/>
            <person name="van Dillewijn P."/>
            <person name="Molina-Henares M.A."/>
            <person name="Lopez-Cortes N."/>
            <person name="Al-Ramahi Y."/>
            <person name="Guerrero C."/>
            <person name="Acosta A."/>
            <person name="de Eugenio L.I."/>
            <person name="Martinez V."/>
            <person name="Marques S."/>
            <person name="Rojo F."/>
            <person name="Santero E."/>
            <person name="Genilloud O."/>
            <person name="Perez-Perez J."/>
            <person name="Rossello-Mora R."/>
            <person name="Ramos J.L."/>
        </authorList>
    </citation>
    <scope>NUCLEOTIDE SEQUENCE</scope>
</reference>
<protein>
    <submittedName>
        <fullName evidence="1">Secreted protein</fullName>
    </submittedName>
</protein>
<reference evidence="1" key="1">
    <citation type="submission" date="2010-07" db="EMBL/GenBank/DDBJ databases">
        <authorList>
            <consortium name="CONSOLIDER consortium CSD2007-00005"/>
            <person name="Guazzaroni M.-E."/>
            <person name="Richter M."/>
            <person name="Garcia-Salamanca A."/>
            <person name="Yarza P."/>
            <person name="Ferrer M."/>
        </authorList>
    </citation>
    <scope>NUCLEOTIDE SEQUENCE</scope>
</reference>
<comment type="caution">
    <text evidence="1">The sequence shown here is derived from an EMBL/GenBank/DDBJ whole genome shotgun (WGS) entry which is preliminary data.</text>
</comment>
<dbReference type="AlphaFoldDB" id="D9PMK7"/>
<sequence length="137" mass="16198">MKNFIVRLLVILGLSFFFSSFLNAKEDPCKEFYNIKKGDKLEVYHIKNPNKKITISTVNEHMGGVIIFNEFFPADKTKRLIAISCEKEVMKEDFLKIKEYGKVWEDSGRIYSARLEYVNGKWVYRNKREKGYILEII</sequence>